<keyword evidence="2" id="KW-0808">Transferase</keyword>
<dbReference type="SUPFAM" id="SSF53448">
    <property type="entry name" value="Nucleotide-diphospho-sugar transferases"/>
    <property type="match status" value="1"/>
</dbReference>
<name>A0A660SMY0_UNCT6</name>
<accession>A0A660SMY0</accession>
<comment type="caution">
    <text evidence="2">The sequence shown here is derived from an EMBL/GenBank/DDBJ whole genome shotgun (WGS) entry which is preliminary data.</text>
</comment>
<reference evidence="2 3" key="1">
    <citation type="submission" date="2018-06" db="EMBL/GenBank/DDBJ databases">
        <title>Extensive metabolic versatility and redundancy in microbially diverse, dynamic hydrothermal sediments.</title>
        <authorList>
            <person name="Dombrowski N."/>
            <person name="Teske A."/>
            <person name="Baker B.J."/>
        </authorList>
    </citation>
    <scope>NUCLEOTIDE SEQUENCE [LARGE SCALE GENOMIC DNA]</scope>
    <source>
        <strain evidence="2">B10_G13</strain>
    </source>
</reference>
<dbReference type="InterPro" id="IPR050256">
    <property type="entry name" value="Glycosyltransferase_2"/>
</dbReference>
<dbReference type="Gene3D" id="3.90.550.10">
    <property type="entry name" value="Spore Coat Polysaccharide Biosynthesis Protein SpsA, Chain A"/>
    <property type="match status" value="1"/>
</dbReference>
<dbReference type="InterPro" id="IPR001173">
    <property type="entry name" value="Glyco_trans_2-like"/>
</dbReference>
<protein>
    <submittedName>
        <fullName evidence="2">Glycosyltransferase family 2 protein</fullName>
    </submittedName>
</protein>
<dbReference type="PANTHER" id="PTHR48090:SF7">
    <property type="entry name" value="RFBJ PROTEIN"/>
    <property type="match status" value="1"/>
</dbReference>
<evidence type="ECO:0000313" key="3">
    <source>
        <dbReference type="Proteomes" id="UP000271125"/>
    </source>
</evidence>
<dbReference type="PANTHER" id="PTHR48090">
    <property type="entry name" value="UNDECAPRENYL-PHOSPHATE 4-DEOXY-4-FORMAMIDO-L-ARABINOSE TRANSFERASE-RELATED"/>
    <property type="match status" value="1"/>
</dbReference>
<dbReference type="EMBL" id="QNBD01000047">
    <property type="protein sequence ID" value="RKX72128.1"/>
    <property type="molecule type" value="Genomic_DNA"/>
</dbReference>
<feature type="domain" description="Glycosyltransferase 2-like" evidence="1">
    <location>
        <begin position="8"/>
        <end position="157"/>
    </location>
</feature>
<dbReference type="Proteomes" id="UP000271125">
    <property type="component" value="Unassembled WGS sequence"/>
</dbReference>
<evidence type="ECO:0000259" key="1">
    <source>
        <dbReference type="Pfam" id="PF00535"/>
    </source>
</evidence>
<sequence length="223" mass="26052">MDKDKLLILIPAYNESKFIGNVITRVKASGYKNILVIDDGSNDDTYNIALSNKINVIRHNKNRGKGESQKTGFNYAYENNYDYIAMIDADNQHNPEEIEYLLRKANRYNYDIVIGKRIDYSRMPYIREIVNKITSLIISIMSKNRIYDSQSGFRIMRTRLIPYIRLKTKRFETESEILIQTGRSGYKIGEHKIKTFYGSEKSSVNPVIDTLRFISLISMYTWV</sequence>
<organism evidence="2 3">
    <name type="scientific">candidate division TA06 bacterium</name>
    <dbReference type="NCBI Taxonomy" id="2250710"/>
    <lineage>
        <taxon>Bacteria</taxon>
        <taxon>Bacteria division TA06</taxon>
    </lineage>
</organism>
<dbReference type="InterPro" id="IPR029044">
    <property type="entry name" value="Nucleotide-diphossugar_trans"/>
</dbReference>
<dbReference type="AlphaFoldDB" id="A0A660SMY0"/>
<proteinExistence type="predicted"/>
<gene>
    <name evidence="2" type="ORF">DRP43_01495</name>
</gene>
<dbReference type="GO" id="GO:0016740">
    <property type="term" value="F:transferase activity"/>
    <property type="evidence" value="ECO:0007669"/>
    <property type="project" value="UniProtKB-KW"/>
</dbReference>
<evidence type="ECO:0000313" key="2">
    <source>
        <dbReference type="EMBL" id="RKX72128.1"/>
    </source>
</evidence>
<dbReference type="Pfam" id="PF00535">
    <property type="entry name" value="Glycos_transf_2"/>
    <property type="match status" value="1"/>
</dbReference>
<dbReference type="CDD" id="cd04179">
    <property type="entry name" value="DPM_DPG-synthase_like"/>
    <property type="match status" value="1"/>
</dbReference>